<dbReference type="Proteomes" id="UP000067243">
    <property type="component" value="Chromosome"/>
</dbReference>
<comment type="similarity">
    <text evidence="3">Belongs to the metallo-dependent hydrolases superfamily. DHOase family. Class I DHOase subfamily.</text>
</comment>
<dbReference type="GO" id="GO:0005737">
    <property type="term" value="C:cytoplasm"/>
    <property type="evidence" value="ECO:0007669"/>
    <property type="project" value="TreeGrafter"/>
</dbReference>
<proteinExistence type="inferred from homology"/>
<evidence type="ECO:0000313" key="8">
    <source>
        <dbReference type="EMBL" id="AKU80017.1"/>
    </source>
</evidence>
<dbReference type="PANTHER" id="PTHR43668">
    <property type="entry name" value="ALLANTOINASE"/>
    <property type="match status" value="1"/>
</dbReference>
<keyword evidence="4" id="KW-0479">Metal-binding</keyword>
<keyword evidence="6" id="KW-0665">Pyrimidine biosynthesis</keyword>
<dbReference type="KEGG" id="stur:STURON_00771"/>
<keyword evidence="9" id="KW-1185">Reference proteome</keyword>
<name>A0A0K1P817_9MOLU</name>
<dbReference type="InterPro" id="IPR002195">
    <property type="entry name" value="Dihydroorotase_CS"/>
</dbReference>
<comment type="function">
    <text evidence="2">Catalyzes the reversible cyclization of carbamoyl aspartate to dihydroorotate.</text>
</comment>
<dbReference type="GO" id="GO:0006221">
    <property type="term" value="P:pyrimidine nucleotide biosynthetic process"/>
    <property type="evidence" value="ECO:0007669"/>
    <property type="project" value="UniProtKB-KW"/>
</dbReference>
<dbReference type="InterPro" id="IPR011059">
    <property type="entry name" value="Metal-dep_hydrolase_composite"/>
</dbReference>
<organism evidence="8 9">
    <name type="scientific">Spiroplasma turonicum</name>
    <dbReference type="NCBI Taxonomy" id="216946"/>
    <lineage>
        <taxon>Bacteria</taxon>
        <taxon>Bacillati</taxon>
        <taxon>Mycoplasmatota</taxon>
        <taxon>Mollicutes</taxon>
        <taxon>Entomoplasmatales</taxon>
        <taxon>Spiroplasmataceae</taxon>
        <taxon>Spiroplasma</taxon>
    </lineage>
</organism>
<evidence type="ECO:0000256" key="6">
    <source>
        <dbReference type="ARBA" id="ARBA00022975"/>
    </source>
</evidence>
<dbReference type="RefSeq" id="WP_075048596.1">
    <property type="nucleotide sequence ID" value="NZ_CP012328.1"/>
</dbReference>
<dbReference type="GO" id="GO:0006145">
    <property type="term" value="P:purine nucleobase catabolic process"/>
    <property type="evidence" value="ECO:0007669"/>
    <property type="project" value="TreeGrafter"/>
</dbReference>
<dbReference type="STRING" id="216946.STURO_v1c07680"/>
<dbReference type="GO" id="GO:0004038">
    <property type="term" value="F:allantoinase activity"/>
    <property type="evidence" value="ECO:0007669"/>
    <property type="project" value="TreeGrafter"/>
</dbReference>
<dbReference type="SUPFAM" id="SSF51338">
    <property type="entry name" value="Composite domain of metallo-dependent hydrolases"/>
    <property type="match status" value="1"/>
</dbReference>
<dbReference type="CDD" id="cd01317">
    <property type="entry name" value="DHOase_IIa"/>
    <property type="match status" value="1"/>
</dbReference>
<evidence type="ECO:0000256" key="1">
    <source>
        <dbReference type="ARBA" id="ARBA00001947"/>
    </source>
</evidence>
<dbReference type="InterPro" id="IPR006680">
    <property type="entry name" value="Amidohydro-rel"/>
</dbReference>
<dbReference type="PATRIC" id="fig|216946.3.peg.800"/>
<accession>A0A0K1P817</accession>
<comment type="cofactor">
    <cofactor evidence="1">
        <name>Zn(2+)</name>
        <dbReference type="ChEBI" id="CHEBI:29105"/>
    </cofactor>
</comment>
<evidence type="ECO:0000256" key="3">
    <source>
        <dbReference type="ARBA" id="ARBA00010286"/>
    </source>
</evidence>
<dbReference type="GO" id="GO:0004151">
    <property type="term" value="F:dihydroorotase activity"/>
    <property type="evidence" value="ECO:0007669"/>
    <property type="project" value="InterPro"/>
</dbReference>
<dbReference type="InterPro" id="IPR050138">
    <property type="entry name" value="DHOase/Allantoinase_Hydrolase"/>
</dbReference>
<dbReference type="OrthoDB" id="9765462at2"/>
<dbReference type="Pfam" id="PF01979">
    <property type="entry name" value="Amidohydro_1"/>
    <property type="match status" value="1"/>
</dbReference>
<evidence type="ECO:0000256" key="2">
    <source>
        <dbReference type="ARBA" id="ARBA00002368"/>
    </source>
</evidence>
<keyword evidence="5" id="KW-0378">Hydrolase</keyword>
<evidence type="ECO:0000313" key="9">
    <source>
        <dbReference type="Proteomes" id="UP000067243"/>
    </source>
</evidence>
<dbReference type="GO" id="GO:0046872">
    <property type="term" value="F:metal ion binding"/>
    <property type="evidence" value="ECO:0007669"/>
    <property type="project" value="UniProtKB-KW"/>
</dbReference>
<sequence>MILIKNASYFIDNKLCKNDILINGKKIIKIAKGIESLDYYTLIDASNFFLTPGLIDVHVHTREPGYEYKEDISSVSKAALKGGVTTICSMANLSPVPDNVESFLKINQLIKEKSKIKIHQMCAATKELTSDELVDFKALKEAGARFISNDGYGIQNKITMKNIINEVKVNDLLISVHLETNSIKKDGMIQKSKFSKINNIKHFSYKSEYKQLKRDIKLLKENSCKYHVGHLTSAKTLRLIKKYKNKLNITCEVNPNHLLLNVNNFQDNSGLYKINPPIRTLKDQKALLKGLKEGTIDCIATDHAPHQNDEKFIEFKKANFGMIGIEFSFSILYTKLVKNKIITLNKLVELMHYNPNKIFNLKENSIAENQIANLVLWNLNEKYYLDENTIVSKSKNTPFLGEELFGKNKYTIVEGNIKWKDD</sequence>
<evidence type="ECO:0000256" key="5">
    <source>
        <dbReference type="ARBA" id="ARBA00022801"/>
    </source>
</evidence>
<dbReference type="InterPro" id="IPR032466">
    <property type="entry name" value="Metal_Hydrolase"/>
</dbReference>
<dbReference type="InterPro" id="IPR004722">
    <property type="entry name" value="DHOase"/>
</dbReference>
<dbReference type="Gene3D" id="3.20.20.140">
    <property type="entry name" value="Metal-dependent hydrolases"/>
    <property type="match status" value="1"/>
</dbReference>
<gene>
    <name evidence="8" type="ORF">STURON_00771</name>
</gene>
<dbReference type="PANTHER" id="PTHR43668:SF2">
    <property type="entry name" value="ALLANTOINASE"/>
    <property type="match status" value="1"/>
</dbReference>
<protein>
    <submittedName>
        <fullName evidence="8">Dihydroorotase</fullName>
    </submittedName>
</protein>
<dbReference type="SUPFAM" id="SSF51556">
    <property type="entry name" value="Metallo-dependent hydrolases"/>
    <property type="match status" value="1"/>
</dbReference>
<reference evidence="8 9" key="1">
    <citation type="journal article" date="2015" name="Genome Announc.">
        <title>Complete Genome Sequence of Spiroplasma turonicum Strain Tab4cT, a Parasite of a Horse Fly, Haematopota sp. (Diptera: Tabanidae).</title>
        <authorList>
            <person name="Davis R.E."/>
            <person name="Shao J."/>
            <person name="Zhao Y."/>
            <person name="Gasparich G.E."/>
            <person name="Gaynor B.J."/>
            <person name="Donofrio N."/>
        </authorList>
    </citation>
    <scope>NUCLEOTIDE SEQUENCE [LARGE SCALE GENOMIC DNA]</scope>
    <source>
        <strain evidence="8 9">Tab4c</strain>
    </source>
</reference>
<evidence type="ECO:0000256" key="4">
    <source>
        <dbReference type="ARBA" id="ARBA00022723"/>
    </source>
</evidence>
<dbReference type="Gene3D" id="2.30.40.10">
    <property type="entry name" value="Urease, subunit C, domain 1"/>
    <property type="match status" value="1"/>
</dbReference>
<dbReference type="EMBL" id="CP012328">
    <property type="protein sequence ID" value="AKU80017.1"/>
    <property type="molecule type" value="Genomic_DNA"/>
</dbReference>
<dbReference type="NCBIfam" id="TIGR00857">
    <property type="entry name" value="pyrC_multi"/>
    <property type="match status" value="1"/>
</dbReference>
<dbReference type="AlphaFoldDB" id="A0A0K1P817"/>
<feature type="domain" description="Amidohydrolase-related" evidence="7">
    <location>
        <begin position="49"/>
        <end position="415"/>
    </location>
</feature>
<dbReference type="PROSITE" id="PS00483">
    <property type="entry name" value="DIHYDROOROTASE_2"/>
    <property type="match status" value="1"/>
</dbReference>
<evidence type="ECO:0000259" key="7">
    <source>
        <dbReference type="Pfam" id="PF01979"/>
    </source>
</evidence>